<reference evidence="2" key="2">
    <citation type="submission" date="2020-05" db="UniProtKB">
        <authorList>
            <consortium name="EnsemblMetazoa"/>
        </authorList>
    </citation>
    <scope>IDENTIFICATION</scope>
</reference>
<reference evidence="1 3" key="1">
    <citation type="journal article" date="2014" name="BMC Genomics">
        <title>Genome sequence of Anopheles sinensis provides insight into genetics basis of mosquito competence for malaria parasites.</title>
        <authorList>
            <person name="Zhou D."/>
            <person name="Zhang D."/>
            <person name="Ding G."/>
            <person name="Shi L."/>
            <person name="Hou Q."/>
            <person name="Ye Y."/>
            <person name="Xu Y."/>
            <person name="Zhou H."/>
            <person name="Xiong C."/>
            <person name="Li S."/>
            <person name="Yu J."/>
            <person name="Hong S."/>
            <person name="Yu X."/>
            <person name="Zou P."/>
            <person name="Chen C."/>
            <person name="Chang X."/>
            <person name="Wang W."/>
            <person name="Lv Y."/>
            <person name="Sun Y."/>
            <person name="Ma L."/>
            <person name="Shen B."/>
            <person name="Zhu C."/>
        </authorList>
    </citation>
    <scope>NUCLEOTIDE SEQUENCE [LARGE SCALE GENOMIC DNA]</scope>
</reference>
<evidence type="ECO:0000313" key="3">
    <source>
        <dbReference type="Proteomes" id="UP000030765"/>
    </source>
</evidence>
<evidence type="ECO:0000313" key="1">
    <source>
        <dbReference type="EMBL" id="KFB49296.1"/>
    </source>
</evidence>
<dbReference type="EMBL" id="ATLV01023558">
    <property type="status" value="NOT_ANNOTATED_CDS"/>
    <property type="molecule type" value="Genomic_DNA"/>
</dbReference>
<dbReference type="Proteomes" id="UP000030765">
    <property type="component" value="Unassembled WGS sequence"/>
</dbReference>
<gene>
    <name evidence="1" type="ORF">ZHAS_00017411</name>
</gene>
<accession>A0A084WGF2</accession>
<organism evidence="1">
    <name type="scientific">Anopheles sinensis</name>
    <name type="common">Mosquito</name>
    <dbReference type="NCBI Taxonomy" id="74873"/>
    <lineage>
        <taxon>Eukaryota</taxon>
        <taxon>Metazoa</taxon>
        <taxon>Ecdysozoa</taxon>
        <taxon>Arthropoda</taxon>
        <taxon>Hexapoda</taxon>
        <taxon>Insecta</taxon>
        <taxon>Pterygota</taxon>
        <taxon>Neoptera</taxon>
        <taxon>Endopterygota</taxon>
        <taxon>Diptera</taxon>
        <taxon>Nematocera</taxon>
        <taxon>Culicoidea</taxon>
        <taxon>Culicidae</taxon>
        <taxon>Anophelinae</taxon>
        <taxon>Anopheles</taxon>
    </lineage>
</organism>
<dbReference type="EMBL" id="KE525344">
    <property type="protein sequence ID" value="KFB49296.1"/>
    <property type="molecule type" value="Genomic_DNA"/>
</dbReference>
<protein>
    <submittedName>
        <fullName evidence="1 2">Uncharacterized protein</fullName>
    </submittedName>
</protein>
<name>A0A084WGF2_ANOSI</name>
<evidence type="ECO:0000313" key="2">
    <source>
        <dbReference type="EnsemblMetazoa" id="ASIC017411-PA"/>
    </source>
</evidence>
<sequence length="55" mass="6096">MDGWMGRMDTRNAKVMGIRVQVFPPSAVLITGWEIRNLLQQLPGWAENVDLGGAV</sequence>
<dbReference type="EnsemblMetazoa" id="ASIC017411-RA">
    <property type="protein sequence ID" value="ASIC017411-PA"/>
    <property type="gene ID" value="ASIC017411"/>
</dbReference>
<dbReference type="VEuPathDB" id="VectorBase:ASIC017411"/>
<proteinExistence type="predicted"/>
<dbReference type="AlphaFoldDB" id="A0A084WGF2"/>
<keyword evidence="3" id="KW-1185">Reference proteome</keyword>